<dbReference type="EMBL" id="PJCJ01000001">
    <property type="protein sequence ID" value="PLV16773.1"/>
    <property type="molecule type" value="Genomic_DNA"/>
</dbReference>
<gene>
    <name evidence="1" type="ORF">CXG47_01095</name>
</gene>
<comment type="caution">
    <text evidence="1">The sequence shown here is derived from an EMBL/GenBank/DDBJ whole genome shotgun (WGS) entry which is preliminary data.</text>
</comment>
<accession>A0ABX4UA79</accession>
<proteinExistence type="predicted"/>
<keyword evidence="2" id="KW-1185">Reference proteome</keyword>
<protein>
    <recommendedName>
        <fullName evidence="3">TnsA endonuclease N-terminal domain-containing protein</fullName>
    </recommendedName>
</protein>
<sequence>MWGNCAIITLWNPPPFVIEDLREGLAYLPKHEVYVEGVDMSKKSTKQATPSNALIAQMRNRGSVRSSIWHVYSLKANNNLILESHREVAHWLIYLEFDPSIVAFWKPQGEEFNADQRGGRKVKLDAIATNVEGLIEWHEVKPGYIDDLEAHEQLKVQKELAQAAGALYRLFDESTRDARHYQVMPLLRLASFVALTRWSVDINATEALLFQTVGLNRIGTIGSLAQILPNLDMTELVGGLSRLAIKGQVELTIDAFTPNLQTTWSCKVERP</sequence>
<name>A0ABX4UA79_PSEDL</name>
<reference evidence="1 2" key="1">
    <citation type="submission" date="2017-12" db="EMBL/GenBank/DDBJ databases">
        <title>Detection of the carbapenemase gene blaVIM-5 in members of the Pseudomonas putida group isolated from polluted Nigerian wetlands.</title>
        <authorList>
            <person name="Adelowo O."/>
            <person name="Vollmers J."/>
            <person name="Maeusezahl I."/>
            <person name="Kaster A.-K."/>
            <person name="Mueller J.A."/>
        </authorList>
    </citation>
    <scope>NUCLEOTIDE SEQUENCE [LARGE SCALE GENOMIC DNA]</scope>
    <source>
        <strain evidence="1 2">MR69</strain>
    </source>
</reference>
<evidence type="ECO:0000313" key="2">
    <source>
        <dbReference type="Proteomes" id="UP000234744"/>
    </source>
</evidence>
<evidence type="ECO:0000313" key="1">
    <source>
        <dbReference type="EMBL" id="PLV16773.1"/>
    </source>
</evidence>
<evidence type="ECO:0008006" key="3">
    <source>
        <dbReference type="Google" id="ProtNLM"/>
    </source>
</evidence>
<organism evidence="1 2">
    <name type="scientific">Pseudomonas plecoglossicida</name>
    <dbReference type="NCBI Taxonomy" id="70775"/>
    <lineage>
        <taxon>Bacteria</taxon>
        <taxon>Pseudomonadati</taxon>
        <taxon>Pseudomonadota</taxon>
        <taxon>Gammaproteobacteria</taxon>
        <taxon>Pseudomonadales</taxon>
        <taxon>Pseudomonadaceae</taxon>
        <taxon>Pseudomonas</taxon>
    </lineage>
</organism>
<dbReference type="Proteomes" id="UP000234744">
    <property type="component" value="Unassembled WGS sequence"/>
</dbReference>